<protein>
    <submittedName>
        <fullName evidence="3">WH2 domain-containing protein</fullName>
    </submittedName>
</protein>
<evidence type="ECO:0000313" key="3">
    <source>
        <dbReference type="WBParaSite" id="ACAC_0000616801-mRNA-1"/>
    </source>
</evidence>
<feature type="compositionally biased region" description="Pro residues" evidence="1">
    <location>
        <begin position="15"/>
        <end position="25"/>
    </location>
</feature>
<feature type="compositionally biased region" description="Pro residues" evidence="1">
    <location>
        <begin position="112"/>
        <end position="121"/>
    </location>
</feature>
<evidence type="ECO:0000313" key="2">
    <source>
        <dbReference type="Proteomes" id="UP000035642"/>
    </source>
</evidence>
<dbReference type="AlphaFoldDB" id="A0A0K0D7X3"/>
<dbReference type="Proteomes" id="UP000035642">
    <property type="component" value="Unassembled WGS sequence"/>
</dbReference>
<proteinExistence type="predicted"/>
<dbReference type="STRING" id="6313.A0A0K0D7X3"/>
<organism evidence="2 3">
    <name type="scientific">Angiostrongylus cantonensis</name>
    <name type="common">Rat lungworm</name>
    <dbReference type="NCBI Taxonomy" id="6313"/>
    <lineage>
        <taxon>Eukaryota</taxon>
        <taxon>Metazoa</taxon>
        <taxon>Ecdysozoa</taxon>
        <taxon>Nematoda</taxon>
        <taxon>Chromadorea</taxon>
        <taxon>Rhabditida</taxon>
        <taxon>Rhabditina</taxon>
        <taxon>Rhabditomorpha</taxon>
        <taxon>Strongyloidea</taxon>
        <taxon>Metastrongylidae</taxon>
        <taxon>Angiostrongylus</taxon>
    </lineage>
</organism>
<dbReference type="WBParaSite" id="ACAC_0000616801-mRNA-1">
    <property type="protein sequence ID" value="ACAC_0000616801-mRNA-1"/>
    <property type="gene ID" value="ACAC_0000616801"/>
</dbReference>
<accession>A0A0K0D7X3</accession>
<feature type="region of interest" description="Disordered" evidence="1">
    <location>
        <begin position="105"/>
        <end position="148"/>
    </location>
</feature>
<reference evidence="3" key="2">
    <citation type="submission" date="2017-02" db="UniProtKB">
        <authorList>
            <consortium name="WormBaseParasite"/>
        </authorList>
    </citation>
    <scope>IDENTIFICATION</scope>
</reference>
<sequence length="170" mass="18939">MYLQKRITVIEKKPISPPPPRPATPPHIKDNSESTEDVTSYSPQKRVHIVETKMLDTISKKVDRNPPDLPPKFQSDQWSAPGRPPKGRNVPVVMNGRSMNYDNLNGIGASRIPPPPIPPKPKIVLTRPESLSPPPELTRLPLDKESPGFAASITRSSLFNNAKKEEVIKF</sequence>
<feature type="region of interest" description="Disordered" evidence="1">
    <location>
        <begin position="58"/>
        <end position="92"/>
    </location>
</feature>
<evidence type="ECO:0000256" key="1">
    <source>
        <dbReference type="SAM" id="MobiDB-lite"/>
    </source>
</evidence>
<keyword evidence="2" id="KW-1185">Reference proteome</keyword>
<feature type="region of interest" description="Disordered" evidence="1">
    <location>
        <begin position="1"/>
        <end position="45"/>
    </location>
</feature>
<name>A0A0K0D7X3_ANGCA</name>
<reference evidence="2" key="1">
    <citation type="submission" date="2012-09" db="EMBL/GenBank/DDBJ databases">
        <authorList>
            <person name="Martin A.A."/>
        </authorList>
    </citation>
    <scope>NUCLEOTIDE SEQUENCE</scope>
</reference>